<evidence type="ECO:0000313" key="2">
    <source>
        <dbReference type="Proteomes" id="UP000427281"/>
    </source>
</evidence>
<dbReference type="KEGG" id="gim:F1728_12200"/>
<proteinExistence type="predicted"/>
<organism evidence="1 2">
    <name type="scientific">Gimesia benthica</name>
    <dbReference type="NCBI Taxonomy" id="2608982"/>
    <lineage>
        <taxon>Bacteria</taxon>
        <taxon>Pseudomonadati</taxon>
        <taxon>Planctomycetota</taxon>
        <taxon>Planctomycetia</taxon>
        <taxon>Planctomycetales</taxon>
        <taxon>Planctomycetaceae</taxon>
        <taxon>Gimesia</taxon>
    </lineage>
</organism>
<evidence type="ECO:0000313" key="1">
    <source>
        <dbReference type="EMBL" id="QGQ23389.1"/>
    </source>
</evidence>
<keyword evidence="2" id="KW-1185">Reference proteome</keyword>
<accession>A0A6I6AET0</accession>
<gene>
    <name evidence="1" type="ORF">F1728_12200</name>
</gene>
<dbReference type="RefSeq" id="WP_155364345.1">
    <property type="nucleotide sequence ID" value="NZ_CP043930.1"/>
</dbReference>
<name>A0A6I6AET0_9PLAN</name>
<sequence>MKVHIIYEMRLSEVALFSSKKPVPKRIWIAIGEIPLVDEDDDLDEFVLEPIYEFNPETGKEELSKRYFMGAFSTDHMLKVRNSHEVIKLMDFLEGGDEGINFVKKLHDIFIQLGHEVILIETVDY</sequence>
<dbReference type="AlphaFoldDB" id="A0A6I6AET0"/>
<dbReference type="EMBL" id="CP043930">
    <property type="protein sequence ID" value="QGQ23389.1"/>
    <property type="molecule type" value="Genomic_DNA"/>
</dbReference>
<dbReference type="Proteomes" id="UP000427281">
    <property type="component" value="Chromosome"/>
</dbReference>
<reference evidence="1 2" key="1">
    <citation type="submission" date="2019-09" db="EMBL/GenBank/DDBJ databases">
        <title>Gimesia benthica sp. nov., a novel bacterium isolated from deep-sea water of the Northwest Indian Ocean.</title>
        <authorList>
            <person name="Dai X."/>
        </authorList>
    </citation>
    <scope>NUCLEOTIDE SEQUENCE [LARGE SCALE GENOMIC DNA]</scope>
    <source>
        <strain evidence="1 2">E7</strain>
    </source>
</reference>
<protein>
    <submittedName>
        <fullName evidence="1">Uncharacterized protein</fullName>
    </submittedName>
</protein>